<dbReference type="CDD" id="cd05289">
    <property type="entry name" value="MDR_like_2"/>
    <property type="match status" value="1"/>
</dbReference>
<dbReference type="PANTHER" id="PTHR11695:SF647">
    <property type="entry name" value="ENOYL REDUCTASE (ER) DOMAIN-CONTAINING PROTEIN"/>
    <property type="match status" value="1"/>
</dbReference>
<gene>
    <name evidence="2" type="ORF">PV09_05935</name>
</gene>
<dbReference type="GO" id="GO:0016491">
    <property type="term" value="F:oxidoreductase activity"/>
    <property type="evidence" value="ECO:0007669"/>
    <property type="project" value="InterPro"/>
</dbReference>
<dbReference type="SUPFAM" id="SSF51735">
    <property type="entry name" value="NAD(P)-binding Rossmann-fold domains"/>
    <property type="match status" value="1"/>
</dbReference>
<dbReference type="SMART" id="SM00829">
    <property type="entry name" value="PKS_ER"/>
    <property type="match status" value="1"/>
</dbReference>
<dbReference type="GeneID" id="27313908"/>
<evidence type="ECO:0000259" key="1">
    <source>
        <dbReference type="SMART" id="SM00829"/>
    </source>
</evidence>
<feature type="domain" description="Enoyl reductase (ER)" evidence="1">
    <location>
        <begin position="16"/>
        <end position="323"/>
    </location>
</feature>
<dbReference type="VEuPathDB" id="FungiDB:PV09_05935"/>
<protein>
    <recommendedName>
        <fullName evidence="1">Enoyl reductase (ER) domain-containing protein</fullName>
    </recommendedName>
</protein>
<dbReference type="Gene3D" id="3.40.50.720">
    <property type="entry name" value="NAD(P)-binding Rossmann-like Domain"/>
    <property type="match status" value="1"/>
</dbReference>
<dbReference type="InterPro" id="IPR020843">
    <property type="entry name" value="ER"/>
</dbReference>
<dbReference type="PANTHER" id="PTHR11695">
    <property type="entry name" value="ALCOHOL DEHYDROGENASE RELATED"/>
    <property type="match status" value="1"/>
</dbReference>
<dbReference type="AlphaFoldDB" id="A0A0D2A8H3"/>
<sequence length="326" mass="34983">MVSMKDNIRAVVHDVTDHSLRLESQEVPIPSSNQYLIRTQAVGITKGELQWPEPGSLSRPIPGFDVAGTVIKSPSNESKFQSGDNIYALTAFGRPANAREITLVDEGEIASMPIGLSFEEAAAVPMSALTAKEALFDKFGLVCEANSAKNRDKSLLIIGASGAVGIWAVQLAKWSGVGRIVGMCGPDNVDFVKGIGAGSVINYRELSLADWVARGRSDAKFDFVLDGVGGPVLSDAWTAVKPNGHLLCIVHPIDGSRPEIGVSEGVKGTFFIVQPNGEHLARITTLIEEKVVRPFIDGVYTLDNFERAFNRAESGHAKGKVILKMQ</sequence>
<evidence type="ECO:0000313" key="2">
    <source>
        <dbReference type="EMBL" id="KIW02885.1"/>
    </source>
</evidence>
<proteinExistence type="predicted"/>
<keyword evidence="3" id="KW-1185">Reference proteome</keyword>
<name>A0A0D2A8H3_9PEZI</name>
<organism evidence="2 3">
    <name type="scientific">Verruconis gallopava</name>
    <dbReference type="NCBI Taxonomy" id="253628"/>
    <lineage>
        <taxon>Eukaryota</taxon>
        <taxon>Fungi</taxon>
        <taxon>Dikarya</taxon>
        <taxon>Ascomycota</taxon>
        <taxon>Pezizomycotina</taxon>
        <taxon>Dothideomycetes</taxon>
        <taxon>Pleosporomycetidae</taxon>
        <taxon>Venturiales</taxon>
        <taxon>Sympoventuriaceae</taxon>
        <taxon>Verruconis</taxon>
    </lineage>
</organism>
<reference evidence="2 3" key="1">
    <citation type="submission" date="2015-01" db="EMBL/GenBank/DDBJ databases">
        <title>The Genome Sequence of Ochroconis gallopava CBS43764.</title>
        <authorList>
            <consortium name="The Broad Institute Genomics Platform"/>
            <person name="Cuomo C."/>
            <person name="de Hoog S."/>
            <person name="Gorbushina A."/>
            <person name="Stielow B."/>
            <person name="Teixiera M."/>
            <person name="Abouelleil A."/>
            <person name="Chapman S.B."/>
            <person name="Priest M."/>
            <person name="Young S.K."/>
            <person name="Wortman J."/>
            <person name="Nusbaum C."/>
            <person name="Birren B."/>
        </authorList>
    </citation>
    <scope>NUCLEOTIDE SEQUENCE [LARGE SCALE GENOMIC DNA]</scope>
    <source>
        <strain evidence="2 3">CBS 43764</strain>
    </source>
</reference>
<dbReference type="OrthoDB" id="3509362at2759"/>
<dbReference type="Proteomes" id="UP000053259">
    <property type="component" value="Unassembled WGS sequence"/>
</dbReference>
<dbReference type="SUPFAM" id="SSF50129">
    <property type="entry name" value="GroES-like"/>
    <property type="match status" value="1"/>
</dbReference>
<dbReference type="RefSeq" id="XP_016212754.1">
    <property type="nucleotide sequence ID" value="XM_016359505.1"/>
</dbReference>
<dbReference type="InterPro" id="IPR011032">
    <property type="entry name" value="GroES-like_sf"/>
</dbReference>
<dbReference type="InterPro" id="IPR013154">
    <property type="entry name" value="ADH-like_N"/>
</dbReference>
<dbReference type="InterPro" id="IPR036291">
    <property type="entry name" value="NAD(P)-bd_dom_sf"/>
</dbReference>
<evidence type="ECO:0000313" key="3">
    <source>
        <dbReference type="Proteomes" id="UP000053259"/>
    </source>
</evidence>
<dbReference type="HOGENOM" id="CLU_026673_3_3_1"/>
<dbReference type="EMBL" id="KN847547">
    <property type="protein sequence ID" value="KIW02885.1"/>
    <property type="molecule type" value="Genomic_DNA"/>
</dbReference>
<accession>A0A0D2A8H3</accession>
<dbReference type="Pfam" id="PF13602">
    <property type="entry name" value="ADH_zinc_N_2"/>
    <property type="match status" value="1"/>
</dbReference>
<dbReference type="Gene3D" id="3.90.180.10">
    <property type="entry name" value="Medium-chain alcohol dehydrogenases, catalytic domain"/>
    <property type="match status" value="1"/>
</dbReference>
<dbReference type="GO" id="GO:0005739">
    <property type="term" value="C:mitochondrion"/>
    <property type="evidence" value="ECO:0007669"/>
    <property type="project" value="TreeGrafter"/>
</dbReference>
<dbReference type="Pfam" id="PF08240">
    <property type="entry name" value="ADH_N"/>
    <property type="match status" value="1"/>
</dbReference>
<dbReference type="STRING" id="253628.A0A0D2A8H3"/>
<dbReference type="InterPro" id="IPR050700">
    <property type="entry name" value="YIM1/Zinc_Alcohol_DH_Fams"/>
</dbReference>
<dbReference type="InParanoid" id="A0A0D2A8H3"/>